<evidence type="ECO:0000313" key="3">
    <source>
        <dbReference type="EMBL" id="GLS42692.1"/>
    </source>
</evidence>
<evidence type="ECO:0000259" key="2">
    <source>
        <dbReference type="Pfam" id="PF12850"/>
    </source>
</evidence>
<accession>A0ABQ6D358</accession>
<dbReference type="Gene3D" id="3.60.21.10">
    <property type="match status" value="1"/>
</dbReference>
<organism evidence="3 4">
    <name type="scientific">Methylobacterium brachythecii</name>
    <dbReference type="NCBI Taxonomy" id="1176177"/>
    <lineage>
        <taxon>Bacteria</taxon>
        <taxon>Pseudomonadati</taxon>
        <taxon>Pseudomonadota</taxon>
        <taxon>Alphaproteobacteria</taxon>
        <taxon>Hyphomicrobiales</taxon>
        <taxon>Methylobacteriaceae</taxon>
        <taxon>Methylobacterium</taxon>
    </lineage>
</organism>
<proteinExistence type="inferred from homology"/>
<sequence>MDEALVERWNSVVGSNDEVWHLGDFAHRCGPNRMREIFSSLRGRAVHLVLGNHDRKHTLELPWASVQHYAELRIDGRLIVLFHYGLRAWNQSGRGSWSLYGHSHGSLPGTPSSSDVGVDAWNFRPVSLDEIAEQHRGRMAQLPEPE</sequence>
<dbReference type="InterPro" id="IPR024654">
    <property type="entry name" value="Calcineurin-like_PHP_lpxH"/>
</dbReference>
<name>A0ABQ6D358_9HYPH</name>
<comment type="similarity">
    <text evidence="1">Belongs to the metallophosphoesterase superfamily. YfcE family.</text>
</comment>
<gene>
    <name evidence="3" type="ORF">GCM10007884_06770</name>
</gene>
<dbReference type="SUPFAM" id="SSF56300">
    <property type="entry name" value="Metallo-dependent phosphatases"/>
    <property type="match status" value="1"/>
</dbReference>
<dbReference type="EMBL" id="BSPG01000002">
    <property type="protein sequence ID" value="GLS42692.1"/>
    <property type="molecule type" value="Genomic_DNA"/>
</dbReference>
<keyword evidence="3" id="KW-0378">Hydrolase</keyword>
<keyword evidence="4" id="KW-1185">Reference proteome</keyword>
<evidence type="ECO:0000256" key="1">
    <source>
        <dbReference type="ARBA" id="ARBA00008950"/>
    </source>
</evidence>
<reference evidence="4" key="1">
    <citation type="journal article" date="2019" name="Int. J. Syst. Evol. Microbiol.">
        <title>The Global Catalogue of Microorganisms (GCM) 10K type strain sequencing project: providing services to taxonomists for standard genome sequencing and annotation.</title>
        <authorList>
            <consortium name="The Broad Institute Genomics Platform"/>
            <consortium name="The Broad Institute Genome Sequencing Center for Infectious Disease"/>
            <person name="Wu L."/>
            <person name="Ma J."/>
        </authorList>
    </citation>
    <scope>NUCLEOTIDE SEQUENCE [LARGE SCALE GENOMIC DNA]</scope>
    <source>
        <strain evidence="4">NBRC 107710</strain>
    </source>
</reference>
<dbReference type="Pfam" id="PF12850">
    <property type="entry name" value="Metallophos_2"/>
    <property type="match status" value="1"/>
</dbReference>
<evidence type="ECO:0000313" key="4">
    <source>
        <dbReference type="Proteomes" id="UP001156881"/>
    </source>
</evidence>
<protein>
    <submittedName>
        <fullName evidence="3">Hydrolase</fullName>
    </submittedName>
</protein>
<dbReference type="GO" id="GO:0016787">
    <property type="term" value="F:hydrolase activity"/>
    <property type="evidence" value="ECO:0007669"/>
    <property type="project" value="UniProtKB-KW"/>
</dbReference>
<comment type="caution">
    <text evidence="3">The sequence shown here is derived from an EMBL/GenBank/DDBJ whole genome shotgun (WGS) entry which is preliminary data.</text>
</comment>
<dbReference type="Proteomes" id="UP001156881">
    <property type="component" value="Unassembled WGS sequence"/>
</dbReference>
<dbReference type="InterPro" id="IPR029052">
    <property type="entry name" value="Metallo-depent_PP-like"/>
</dbReference>
<feature type="domain" description="Calcineurin-like phosphoesterase" evidence="2">
    <location>
        <begin position="6"/>
        <end position="104"/>
    </location>
</feature>